<evidence type="ECO:0000256" key="1">
    <source>
        <dbReference type="SAM" id="MobiDB-lite"/>
    </source>
</evidence>
<name>H6N7N9_MYCHN</name>
<sequence length="213" mass="23968">MSKVLILSLGGVGVAGVGTGALFILKPWESKVVTFSDKYKYALLDTSKHDSFWDSKYTALKTNAGKKHTKLVKAYDEATKQTSPNELEAKRLMREGCKEIYESPVENSEYKDDFKNYCSKTNSEASSTQNWNSENTADSSNNKWDTPLNSLKSHQEGLVDALFQLKTTLSGGTSFNQSHRETIKNWCDGIKKEPFMGTDSLEFKNQERFCKSN</sequence>
<evidence type="ECO:0000313" key="3">
    <source>
        <dbReference type="Proteomes" id="UP000009135"/>
    </source>
</evidence>
<keyword evidence="3" id="KW-1185">Reference proteome</keyword>
<evidence type="ECO:0000313" key="2">
    <source>
        <dbReference type="EMBL" id="AEW45661.2"/>
    </source>
</evidence>
<dbReference type="HOGENOM" id="CLU_096783_0_0_14"/>
<dbReference type="Proteomes" id="UP000009135">
    <property type="component" value="Chromosome"/>
</dbReference>
<dbReference type="OrthoDB" id="9824954at2"/>
<dbReference type="EMBL" id="CP003199">
    <property type="protein sequence ID" value="AEW45661.2"/>
    <property type="molecule type" value="Genomic_DNA"/>
</dbReference>
<gene>
    <name evidence="2" type="ordered locus">MHC_04015</name>
</gene>
<dbReference type="AlphaFoldDB" id="H6N7N9"/>
<organism evidence="2 3">
    <name type="scientific">Mycoplasma haemocanis (strain Illinois)</name>
    <dbReference type="NCBI Taxonomy" id="1111676"/>
    <lineage>
        <taxon>Bacteria</taxon>
        <taxon>Bacillati</taxon>
        <taxon>Mycoplasmatota</taxon>
        <taxon>Mollicutes</taxon>
        <taxon>Mycoplasmataceae</taxon>
        <taxon>Mycoplasma</taxon>
    </lineage>
</organism>
<reference evidence="2 3" key="1">
    <citation type="journal article" date="2012" name="J. Bacteriol.">
        <title>Complete genome sequence of Mycoplasma haemocanis strain Illinois.</title>
        <authorList>
            <person name="do Nascimento N.C."/>
            <person name="Guimaraes A.M."/>
            <person name="Santos A.P."/>
            <person name="Sanmiguel P.J."/>
            <person name="Messick J.B."/>
        </authorList>
    </citation>
    <scope>NUCLEOTIDE SEQUENCE [LARGE SCALE GENOMIC DNA]</scope>
    <source>
        <strain evidence="2 3">Illinois</strain>
    </source>
</reference>
<feature type="region of interest" description="Disordered" evidence="1">
    <location>
        <begin position="122"/>
        <end position="145"/>
    </location>
</feature>
<dbReference type="STRING" id="1111676.MHC_04015"/>
<dbReference type="KEGG" id="mhe:MHC_04015"/>
<protein>
    <submittedName>
        <fullName evidence="2">Uncharacterized protein</fullName>
    </submittedName>
</protein>
<proteinExistence type="predicted"/>
<accession>H6N7N9</accession>